<dbReference type="OrthoDB" id="3267024at2759"/>
<accession>A0A9Q5I5A9</accession>
<feature type="compositionally biased region" description="Basic residues" evidence="1">
    <location>
        <begin position="255"/>
        <end position="264"/>
    </location>
</feature>
<dbReference type="EMBL" id="LNZH02000031">
    <property type="protein sequence ID" value="OCB92111.1"/>
    <property type="molecule type" value="Genomic_DNA"/>
</dbReference>
<protein>
    <submittedName>
        <fullName evidence="2">Uncharacterized protein</fullName>
    </submittedName>
</protein>
<feature type="compositionally biased region" description="Polar residues" evidence="1">
    <location>
        <begin position="220"/>
        <end position="230"/>
    </location>
</feature>
<feature type="region of interest" description="Disordered" evidence="1">
    <location>
        <begin position="1"/>
        <end position="35"/>
    </location>
</feature>
<organism evidence="2 3">
    <name type="scientific">Sanghuangporus baumii</name>
    <name type="common">Phellinus baumii</name>
    <dbReference type="NCBI Taxonomy" id="108892"/>
    <lineage>
        <taxon>Eukaryota</taxon>
        <taxon>Fungi</taxon>
        <taxon>Dikarya</taxon>
        <taxon>Basidiomycota</taxon>
        <taxon>Agaricomycotina</taxon>
        <taxon>Agaricomycetes</taxon>
        <taxon>Hymenochaetales</taxon>
        <taxon>Hymenochaetaceae</taxon>
        <taxon>Sanghuangporus</taxon>
    </lineage>
</organism>
<proteinExistence type="predicted"/>
<dbReference type="AlphaFoldDB" id="A0A9Q5I5A9"/>
<keyword evidence="3" id="KW-1185">Reference proteome</keyword>
<feature type="region of interest" description="Disordered" evidence="1">
    <location>
        <begin position="216"/>
        <end position="294"/>
    </location>
</feature>
<evidence type="ECO:0000256" key="1">
    <source>
        <dbReference type="SAM" id="MobiDB-lite"/>
    </source>
</evidence>
<comment type="caution">
    <text evidence="2">The sequence shown here is derived from an EMBL/GenBank/DDBJ whole genome shotgun (WGS) entry which is preliminary data.</text>
</comment>
<evidence type="ECO:0000313" key="3">
    <source>
        <dbReference type="Proteomes" id="UP000757232"/>
    </source>
</evidence>
<name>A0A9Q5I5A9_SANBA</name>
<evidence type="ECO:0000313" key="2">
    <source>
        <dbReference type="EMBL" id="OCB92111.1"/>
    </source>
</evidence>
<feature type="region of interest" description="Disordered" evidence="1">
    <location>
        <begin position="148"/>
        <end position="202"/>
    </location>
</feature>
<reference evidence="2" key="1">
    <citation type="submission" date="2016-06" db="EMBL/GenBank/DDBJ databases">
        <title>Draft Genome sequence of the fungus Inonotus baumii.</title>
        <authorList>
            <person name="Zhu H."/>
            <person name="Lin W."/>
        </authorList>
    </citation>
    <scope>NUCLEOTIDE SEQUENCE</scope>
    <source>
        <strain evidence="2">821</strain>
    </source>
</reference>
<feature type="compositionally biased region" description="Low complexity" evidence="1">
    <location>
        <begin position="180"/>
        <end position="197"/>
    </location>
</feature>
<gene>
    <name evidence="2" type="ORF">A7U60_g544</name>
</gene>
<sequence length="294" mass="32461">MRYPRPILKRFGASSDDSDSPNSREGGLSRFNAGTNKVHFPNHPDALARTHLAHSPDDYDRSPIRIKPNICALPERGCPGRTYSENGMQMDVDVDGVKQSTGLRRGDHHHPCARVMGFLVDEDTRGKLEAVYDLLLVFILLSEMSRSPSLMQDSSDTSEESDNSFSTPFFNDPFVPPMPNNRRSSSPTSSTPASYFPYPSPRLSPKADAAQLAFLPYPHSTPTTSGSTAHPSFYSPETPIRNSRSIRRSSGSPTRQRRRSRSRVRGSPVRDRHGTGNKQNAHGCEADEGCLGGF</sequence>
<dbReference type="Proteomes" id="UP000757232">
    <property type="component" value="Unassembled WGS sequence"/>
</dbReference>
<feature type="compositionally biased region" description="Low complexity" evidence="1">
    <location>
        <begin position="238"/>
        <end position="254"/>
    </location>
</feature>